<dbReference type="EMBL" id="LN907827">
    <property type="protein sequence ID" value="CUU24085.1"/>
    <property type="molecule type" value="Genomic_DNA"/>
</dbReference>
<organism evidence="2 3">
    <name type="scientific">Duffyella gerundensis</name>
    <dbReference type="NCBI Taxonomy" id="1619313"/>
    <lineage>
        <taxon>Bacteria</taxon>
        <taxon>Pseudomonadati</taxon>
        <taxon>Pseudomonadota</taxon>
        <taxon>Gammaproteobacteria</taxon>
        <taxon>Enterobacterales</taxon>
        <taxon>Erwiniaceae</taxon>
        <taxon>Duffyella</taxon>
    </lineage>
</organism>
<accession>A0A0U5L4U8</accession>
<dbReference type="Proteomes" id="UP000059419">
    <property type="component" value="Chromosome 1"/>
</dbReference>
<evidence type="ECO:0000313" key="3">
    <source>
        <dbReference type="Proteomes" id="UP000059419"/>
    </source>
</evidence>
<feature type="compositionally biased region" description="Polar residues" evidence="1">
    <location>
        <begin position="21"/>
        <end position="30"/>
    </location>
</feature>
<proteinExistence type="predicted"/>
<name>A0A0U5L4U8_9GAMM</name>
<protein>
    <submittedName>
        <fullName evidence="2">Uncharacterized protein</fullName>
    </submittedName>
</protein>
<sequence>MADVVRRVPSKNGPLSGPWVYSSQNTGFNS</sequence>
<reference evidence="3" key="1">
    <citation type="submission" date="2015-11" db="EMBL/GenBank/DDBJ databases">
        <authorList>
            <person name="Blom J."/>
        </authorList>
    </citation>
    <scope>NUCLEOTIDE SEQUENCE [LARGE SCALE GENOMIC DNA]</scope>
</reference>
<feature type="region of interest" description="Disordered" evidence="1">
    <location>
        <begin position="1"/>
        <end position="30"/>
    </location>
</feature>
<keyword evidence="3" id="KW-1185">Reference proteome</keyword>
<dbReference type="AlphaFoldDB" id="A0A0U5L4U8"/>
<dbReference type="KEGG" id="ege:EM595_1851"/>
<evidence type="ECO:0000313" key="2">
    <source>
        <dbReference type="EMBL" id="CUU24085.1"/>
    </source>
</evidence>
<gene>
    <name evidence="2" type="ORF">EM595_1851</name>
</gene>
<evidence type="ECO:0000256" key="1">
    <source>
        <dbReference type="SAM" id="MobiDB-lite"/>
    </source>
</evidence>